<dbReference type="AlphaFoldDB" id="A0A1L5F4M3"/>
<dbReference type="OrthoDB" id="5363768at2"/>
<dbReference type="EMBL" id="CP018335">
    <property type="protein sequence ID" value="APM37955.1"/>
    <property type="molecule type" value="Genomic_DNA"/>
</dbReference>
<name>A0A1L5F4M3_CLOKL</name>
<protein>
    <recommendedName>
        <fullName evidence="1">Phage-Barnase-EndoU-ColicinE5/D-RelE like nuclease 3 domain-containing protein</fullName>
    </recommendedName>
</protein>
<dbReference type="Proteomes" id="UP000184604">
    <property type="component" value="Chromosome"/>
</dbReference>
<organism evidence="2 3">
    <name type="scientific">Clostridium kluyveri</name>
    <dbReference type="NCBI Taxonomy" id="1534"/>
    <lineage>
        <taxon>Bacteria</taxon>
        <taxon>Bacillati</taxon>
        <taxon>Bacillota</taxon>
        <taxon>Clostridia</taxon>
        <taxon>Eubacteriales</taxon>
        <taxon>Clostridiaceae</taxon>
        <taxon>Clostridium</taxon>
    </lineage>
</organism>
<gene>
    <name evidence="2" type="ORF">BS101_04000</name>
</gene>
<evidence type="ECO:0000259" key="1">
    <source>
        <dbReference type="Pfam" id="PF18812"/>
    </source>
</evidence>
<sequence>MLNRHGNPNGEARKGQIAITSNDIKQIPNIINNYDYIKKGNLNRKNQTIVYMKDIKGMVYYVEVISESKNTLSSKTMWKKPSVTVNDSTRGTSLTLDVQTTGYSLKL</sequence>
<feature type="domain" description="Phage-Barnase-EndoU-ColicinE5/D-RelE like nuclease 3" evidence="1">
    <location>
        <begin position="1"/>
        <end position="83"/>
    </location>
</feature>
<proteinExistence type="predicted"/>
<dbReference type="InterPro" id="IPR041301">
    <property type="entry name" value="PBECR3"/>
</dbReference>
<evidence type="ECO:0000313" key="3">
    <source>
        <dbReference type="Proteomes" id="UP000184604"/>
    </source>
</evidence>
<evidence type="ECO:0000313" key="2">
    <source>
        <dbReference type="EMBL" id="APM37955.1"/>
    </source>
</evidence>
<accession>A0A1L5F4M3</accession>
<dbReference type="Pfam" id="PF18812">
    <property type="entry name" value="PBECR3"/>
    <property type="match status" value="1"/>
</dbReference>
<reference evidence="2 3" key="1">
    <citation type="submission" date="2016-12" db="EMBL/GenBank/DDBJ databases">
        <title>Complete genome sequence of Clostridium kluyveri JZZ isolated from the pit mud of a Chinese flavor liquor-making factory.</title>
        <authorList>
            <person name="Wang Y."/>
        </authorList>
    </citation>
    <scope>NUCLEOTIDE SEQUENCE [LARGE SCALE GENOMIC DNA]</scope>
    <source>
        <strain evidence="2 3">JZZ</strain>
    </source>
</reference>